<dbReference type="Proteomes" id="UP000287651">
    <property type="component" value="Unassembled WGS sequence"/>
</dbReference>
<proteinExistence type="predicted"/>
<comment type="caution">
    <text evidence="1">The sequence shown here is derived from an EMBL/GenBank/DDBJ whole genome shotgun (WGS) entry which is preliminary data.</text>
</comment>
<sequence length="107" mass="13133">MFNLLGIPDKIQNKVMFLFLRAYRAFYILNWIYRFVTEDHYSAWICKIVLYILYPLHKQNFHFSNPLLSCSLDRWSGKTTQSFDSRLKLNVKTKCRLQDRKYLRWED</sequence>
<gene>
    <name evidence="1" type="ORF">B296_00019145</name>
</gene>
<dbReference type="AlphaFoldDB" id="A0A426Y5Y7"/>
<evidence type="ECO:0000313" key="2">
    <source>
        <dbReference type="Proteomes" id="UP000287651"/>
    </source>
</evidence>
<reference evidence="1 2" key="1">
    <citation type="journal article" date="2014" name="Agronomy (Basel)">
        <title>A Draft Genome Sequence for Ensete ventricosum, the Drought-Tolerant Tree Against Hunger.</title>
        <authorList>
            <person name="Harrison J."/>
            <person name="Moore K.A."/>
            <person name="Paszkiewicz K."/>
            <person name="Jones T."/>
            <person name="Grant M."/>
            <person name="Ambacheew D."/>
            <person name="Muzemil S."/>
            <person name="Studholme D.J."/>
        </authorList>
    </citation>
    <scope>NUCLEOTIDE SEQUENCE [LARGE SCALE GENOMIC DNA]</scope>
</reference>
<protein>
    <submittedName>
        <fullName evidence="1">Uncharacterized protein</fullName>
    </submittedName>
</protein>
<accession>A0A426Y5Y7</accession>
<organism evidence="1 2">
    <name type="scientific">Ensete ventricosum</name>
    <name type="common">Abyssinian banana</name>
    <name type="synonym">Musa ensete</name>
    <dbReference type="NCBI Taxonomy" id="4639"/>
    <lineage>
        <taxon>Eukaryota</taxon>
        <taxon>Viridiplantae</taxon>
        <taxon>Streptophyta</taxon>
        <taxon>Embryophyta</taxon>
        <taxon>Tracheophyta</taxon>
        <taxon>Spermatophyta</taxon>
        <taxon>Magnoliopsida</taxon>
        <taxon>Liliopsida</taxon>
        <taxon>Zingiberales</taxon>
        <taxon>Musaceae</taxon>
        <taxon>Ensete</taxon>
    </lineage>
</organism>
<evidence type="ECO:0000313" key="1">
    <source>
        <dbReference type="EMBL" id="RRT46941.1"/>
    </source>
</evidence>
<dbReference type="EMBL" id="AMZH03014851">
    <property type="protein sequence ID" value="RRT46941.1"/>
    <property type="molecule type" value="Genomic_DNA"/>
</dbReference>
<name>A0A426Y5Y7_ENSVE</name>